<evidence type="ECO:0000313" key="6">
    <source>
        <dbReference type="Proteomes" id="UP001065265"/>
    </source>
</evidence>
<dbReference type="PANTHER" id="PTHR44688">
    <property type="entry name" value="DNA-BINDING TRANSCRIPTIONAL ACTIVATOR DEVR_DOSR"/>
    <property type="match status" value="1"/>
</dbReference>
<dbReference type="Proteomes" id="UP001065265">
    <property type="component" value="Chromosome"/>
</dbReference>
<sequence>MSIGCHAEIYEGPDEFADRPPRRGLILCRDDDTSGGVEMAAAAISRLGIWLPIVGTAYEPDPVAVVQAMKQGALGFVGLPLRRAQLLETLQAVQKEVERSGAERQRAVDARMRMDCLTAREREVLDLLTEGSSNKGIARELGISPRTVEIHRANMMHKLGASHAAEAVRCRIEATMAGPGIGSRN</sequence>
<dbReference type="PROSITE" id="PS50043">
    <property type="entry name" value="HTH_LUXR_2"/>
    <property type="match status" value="1"/>
</dbReference>
<keyword evidence="1" id="KW-0805">Transcription regulation</keyword>
<keyword evidence="2" id="KW-0238">DNA-binding</keyword>
<dbReference type="CDD" id="cd06170">
    <property type="entry name" value="LuxR_C_like"/>
    <property type="match status" value="1"/>
</dbReference>
<evidence type="ECO:0000256" key="2">
    <source>
        <dbReference type="ARBA" id="ARBA00023125"/>
    </source>
</evidence>
<gene>
    <name evidence="5" type="ORF">L1F33_06970</name>
</gene>
<dbReference type="PRINTS" id="PR00038">
    <property type="entry name" value="HTHLUXR"/>
</dbReference>
<dbReference type="SMART" id="SM00421">
    <property type="entry name" value="HTH_LUXR"/>
    <property type="match status" value="1"/>
</dbReference>
<dbReference type="Gene3D" id="3.40.50.2300">
    <property type="match status" value="1"/>
</dbReference>
<dbReference type="InterPro" id="IPR016032">
    <property type="entry name" value="Sig_transdc_resp-reg_C-effctor"/>
</dbReference>
<evidence type="ECO:0000256" key="1">
    <source>
        <dbReference type="ARBA" id="ARBA00023015"/>
    </source>
</evidence>
<keyword evidence="3" id="KW-0804">Transcription</keyword>
<feature type="domain" description="HTH luxR-type" evidence="4">
    <location>
        <begin position="110"/>
        <end position="175"/>
    </location>
</feature>
<evidence type="ECO:0000313" key="5">
    <source>
        <dbReference type="EMBL" id="UVI40671.1"/>
    </source>
</evidence>
<dbReference type="InterPro" id="IPR011006">
    <property type="entry name" value="CheY-like_superfamily"/>
</dbReference>
<dbReference type="Pfam" id="PF00196">
    <property type="entry name" value="GerE"/>
    <property type="match status" value="1"/>
</dbReference>
<dbReference type="SUPFAM" id="SSF46894">
    <property type="entry name" value="C-terminal effector domain of the bipartite response regulators"/>
    <property type="match status" value="1"/>
</dbReference>
<dbReference type="InterPro" id="IPR000792">
    <property type="entry name" value="Tscrpt_reg_LuxR_C"/>
</dbReference>
<dbReference type="PROSITE" id="PS00622">
    <property type="entry name" value="HTH_LUXR_1"/>
    <property type="match status" value="1"/>
</dbReference>
<dbReference type="EMBL" id="CP092471">
    <property type="protein sequence ID" value="UVI40671.1"/>
    <property type="molecule type" value="Genomic_DNA"/>
</dbReference>
<dbReference type="SUPFAM" id="SSF52172">
    <property type="entry name" value="CheY-like"/>
    <property type="match status" value="1"/>
</dbReference>
<protein>
    <submittedName>
        <fullName evidence="5">LuxR C-terminal-related transcriptional regulator</fullName>
    </submittedName>
</protein>
<evidence type="ECO:0000259" key="4">
    <source>
        <dbReference type="PROSITE" id="PS50043"/>
    </source>
</evidence>
<keyword evidence="6" id="KW-1185">Reference proteome</keyword>
<dbReference type="RefSeq" id="WP_265561196.1">
    <property type="nucleotide sequence ID" value="NZ_CP092471.1"/>
</dbReference>
<name>A0ABY5T5Q8_9SPHN</name>
<evidence type="ECO:0000256" key="3">
    <source>
        <dbReference type="ARBA" id="ARBA00023163"/>
    </source>
</evidence>
<organism evidence="5 6">
    <name type="scientific">Qipengyuania spongiae</name>
    <dbReference type="NCBI Taxonomy" id="2909673"/>
    <lineage>
        <taxon>Bacteria</taxon>
        <taxon>Pseudomonadati</taxon>
        <taxon>Pseudomonadota</taxon>
        <taxon>Alphaproteobacteria</taxon>
        <taxon>Sphingomonadales</taxon>
        <taxon>Erythrobacteraceae</taxon>
        <taxon>Qipengyuania</taxon>
    </lineage>
</organism>
<accession>A0ABY5T5Q8</accession>
<dbReference type="PANTHER" id="PTHR44688:SF16">
    <property type="entry name" value="DNA-BINDING TRANSCRIPTIONAL ACTIVATOR DEVR_DOSR"/>
    <property type="match status" value="1"/>
</dbReference>
<proteinExistence type="predicted"/>
<reference evidence="5" key="1">
    <citation type="submission" date="2022-02" db="EMBL/GenBank/DDBJ databases">
        <title>Qipengyuania spongiae sp. nov., isolated from marine sponge.</title>
        <authorList>
            <person name="Li Z."/>
            <person name="Zhang M."/>
        </authorList>
    </citation>
    <scope>NUCLEOTIDE SEQUENCE</scope>
    <source>
        <strain evidence="5">PHS-Z21</strain>
    </source>
</reference>